<dbReference type="PANTHER" id="PTHR46599:SF3">
    <property type="entry name" value="PIGGYBAC TRANSPOSABLE ELEMENT-DERIVED PROTEIN 4"/>
    <property type="match status" value="1"/>
</dbReference>
<dbReference type="Proteomes" id="UP000198211">
    <property type="component" value="Unassembled WGS sequence"/>
</dbReference>
<accession>A0A225W7P2</accession>
<dbReference type="OrthoDB" id="121467at2759"/>
<feature type="region of interest" description="Disordered" evidence="1">
    <location>
        <begin position="148"/>
        <end position="182"/>
    </location>
</feature>
<feature type="domain" description="PiggyBac transposable element-derived protein" evidence="2">
    <location>
        <begin position="10"/>
        <end position="205"/>
    </location>
</feature>
<dbReference type="InterPro" id="IPR029526">
    <property type="entry name" value="PGBD"/>
</dbReference>
<proteinExistence type="predicted"/>
<gene>
    <name evidence="3" type="ORF">PHMEG_00013046</name>
</gene>
<evidence type="ECO:0000313" key="4">
    <source>
        <dbReference type="Proteomes" id="UP000198211"/>
    </source>
</evidence>
<dbReference type="EMBL" id="NBNE01001539">
    <property type="protein sequence ID" value="OWZ13602.1"/>
    <property type="molecule type" value="Genomic_DNA"/>
</dbReference>
<organism evidence="3 4">
    <name type="scientific">Phytophthora megakarya</name>
    <dbReference type="NCBI Taxonomy" id="4795"/>
    <lineage>
        <taxon>Eukaryota</taxon>
        <taxon>Sar</taxon>
        <taxon>Stramenopiles</taxon>
        <taxon>Oomycota</taxon>
        <taxon>Peronosporomycetes</taxon>
        <taxon>Peronosporales</taxon>
        <taxon>Peronosporaceae</taxon>
        <taxon>Phytophthora</taxon>
    </lineage>
</organism>
<comment type="caution">
    <text evidence="3">The sequence shown here is derived from an EMBL/GenBank/DDBJ whole genome shotgun (WGS) entry which is preliminary data.</text>
</comment>
<evidence type="ECO:0000313" key="3">
    <source>
        <dbReference type="EMBL" id="OWZ13602.1"/>
    </source>
</evidence>
<dbReference type="PANTHER" id="PTHR46599">
    <property type="entry name" value="PIGGYBAC TRANSPOSABLE ELEMENT-DERIVED PROTEIN 4"/>
    <property type="match status" value="1"/>
</dbReference>
<evidence type="ECO:0000259" key="2">
    <source>
        <dbReference type="Pfam" id="PF13843"/>
    </source>
</evidence>
<feature type="non-terminal residue" evidence="3">
    <location>
        <position position="1"/>
    </location>
</feature>
<sequence length="205" mass="23408">YPMQTLTDTLVCTNANQSRQRNKHIKEGDWFCWIGLRLAMAVEPRSGQLRTYWDTEGREGFVDTPANFGQRFGMTRHCFEEILYCMSISDGHNGSDPWKPIRPIIDEFNARRQRVVSPGNILCVDECMSAWKGREAKYHHDRLPHKTKITRKPEGKGTELKSIADGESGVEGQARQRSKQYAREYGEGTAVVLRLAKPYDGTGRT</sequence>
<protein>
    <recommendedName>
        <fullName evidence="2">PiggyBac transposable element-derived protein domain-containing protein</fullName>
    </recommendedName>
</protein>
<reference evidence="4" key="1">
    <citation type="submission" date="2017-03" db="EMBL/GenBank/DDBJ databases">
        <title>Phytopthora megakarya and P. palmivora, two closely related causual agents of cacao black pod achieved similar genome size and gene model numbers by different mechanisms.</title>
        <authorList>
            <person name="Ali S."/>
            <person name="Shao J."/>
            <person name="Larry D.J."/>
            <person name="Kronmiller B."/>
            <person name="Shen D."/>
            <person name="Strem M.D."/>
            <person name="Melnick R.L."/>
            <person name="Guiltinan M.J."/>
            <person name="Tyler B.M."/>
            <person name="Meinhardt L.W."/>
            <person name="Bailey B.A."/>
        </authorList>
    </citation>
    <scope>NUCLEOTIDE SEQUENCE [LARGE SCALE GENOMIC DNA]</scope>
    <source>
        <strain evidence="4">zdho120</strain>
    </source>
</reference>
<dbReference type="AlphaFoldDB" id="A0A225W7P2"/>
<keyword evidence="4" id="KW-1185">Reference proteome</keyword>
<name>A0A225W7P2_9STRA</name>
<evidence type="ECO:0000256" key="1">
    <source>
        <dbReference type="SAM" id="MobiDB-lite"/>
    </source>
</evidence>
<feature type="compositionally biased region" description="Basic and acidic residues" evidence="1">
    <location>
        <begin position="151"/>
        <end position="164"/>
    </location>
</feature>
<dbReference type="Pfam" id="PF13843">
    <property type="entry name" value="DDE_Tnp_1_7"/>
    <property type="match status" value="1"/>
</dbReference>